<dbReference type="PANTHER" id="PTHR46989:SF3">
    <property type="entry name" value="USPA DOMAIN-CONTAINING PROTEIN"/>
    <property type="match status" value="1"/>
</dbReference>
<organism evidence="2 3">
    <name type="scientific">Crassostrea virginica</name>
    <name type="common">Eastern oyster</name>
    <dbReference type="NCBI Taxonomy" id="6565"/>
    <lineage>
        <taxon>Eukaryota</taxon>
        <taxon>Metazoa</taxon>
        <taxon>Spiralia</taxon>
        <taxon>Lophotrochozoa</taxon>
        <taxon>Mollusca</taxon>
        <taxon>Bivalvia</taxon>
        <taxon>Autobranchia</taxon>
        <taxon>Pteriomorphia</taxon>
        <taxon>Ostreida</taxon>
        <taxon>Ostreoidea</taxon>
        <taxon>Ostreidae</taxon>
        <taxon>Crassostrea</taxon>
    </lineage>
</organism>
<dbReference type="AlphaFoldDB" id="A0A8B8B087"/>
<evidence type="ECO:0000259" key="1">
    <source>
        <dbReference type="Pfam" id="PF00582"/>
    </source>
</evidence>
<dbReference type="Proteomes" id="UP000694844">
    <property type="component" value="Chromosome 8"/>
</dbReference>
<keyword evidence="2" id="KW-1185">Reference proteome</keyword>
<evidence type="ECO:0000313" key="3">
    <source>
        <dbReference type="RefSeq" id="XP_022296827.1"/>
    </source>
</evidence>
<dbReference type="PRINTS" id="PR01438">
    <property type="entry name" value="UNVRSLSTRESS"/>
</dbReference>
<dbReference type="GeneID" id="111106444"/>
<reference evidence="3" key="1">
    <citation type="submission" date="2025-08" db="UniProtKB">
        <authorList>
            <consortium name="RefSeq"/>
        </authorList>
    </citation>
    <scope>IDENTIFICATION</scope>
    <source>
        <tissue evidence="3">Whole sample</tissue>
    </source>
</reference>
<name>A0A8B8B087_CRAVI</name>
<protein>
    <submittedName>
        <fullName evidence="3">Uncharacterized protein LOC111106444</fullName>
    </submittedName>
</protein>
<sequence>METVIVAIDESKFAQFALKYYAENLHKPAYKVVLFHALENLFAKDLSQGRLDEFNRRTEQKTVAMKEMYSKLAEDLQIEVEIRIEKVDLKPEYAITEFIKEAKPKFVVTGTRGVGVIRRTILGSTSDFILHHVCCPVVICNMDD</sequence>
<dbReference type="InterPro" id="IPR014729">
    <property type="entry name" value="Rossmann-like_a/b/a_fold"/>
</dbReference>
<feature type="domain" description="UspA" evidence="1">
    <location>
        <begin position="2"/>
        <end position="140"/>
    </location>
</feature>
<dbReference type="Pfam" id="PF00582">
    <property type="entry name" value="Usp"/>
    <property type="match status" value="1"/>
</dbReference>
<dbReference type="CDD" id="cd23659">
    <property type="entry name" value="USP_At3g01520-like"/>
    <property type="match status" value="1"/>
</dbReference>
<dbReference type="RefSeq" id="XP_022296827.1">
    <property type="nucleotide sequence ID" value="XM_022441119.1"/>
</dbReference>
<dbReference type="PANTHER" id="PTHR46989">
    <property type="entry name" value="USP DOMAIN-CONTAINING PROTEIN"/>
    <property type="match status" value="1"/>
</dbReference>
<dbReference type="InterPro" id="IPR006015">
    <property type="entry name" value="Universal_stress_UspA"/>
</dbReference>
<evidence type="ECO:0000313" key="2">
    <source>
        <dbReference type="Proteomes" id="UP000694844"/>
    </source>
</evidence>
<proteinExistence type="predicted"/>
<dbReference type="KEGG" id="cvn:111106444"/>
<gene>
    <name evidence="3" type="primary">LOC111106444</name>
</gene>
<dbReference type="Gene3D" id="3.40.50.620">
    <property type="entry name" value="HUPs"/>
    <property type="match status" value="1"/>
</dbReference>
<dbReference type="SUPFAM" id="SSF52402">
    <property type="entry name" value="Adenine nucleotide alpha hydrolases-like"/>
    <property type="match status" value="1"/>
</dbReference>
<dbReference type="InterPro" id="IPR006016">
    <property type="entry name" value="UspA"/>
</dbReference>
<dbReference type="OrthoDB" id="843225at2759"/>
<accession>A0A8B8B087</accession>